<protein>
    <recommendedName>
        <fullName evidence="8">Serpin domain-containing protein</fullName>
    </recommendedName>
</protein>
<keyword evidence="5" id="KW-0722">Serine protease inhibitor</keyword>
<dbReference type="InterPro" id="IPR036186">
    <property type="entry name" value="Serpin_sf"/>
</dbReference>
<dbReference type="PROSITE" id="PS00284">
    <property type="entry name" value="SERPIN"/>
    <property type="match status" value="1"/>
</dbReference>
<organism evidence="9 10">
    <name type="scientific">Amblyomma americanum</name>
    <name type="common">Lone star tick</name>
    <dbReference type="NCBI Taxonomy" id="6943"/>
    <lineage>
        <taxon>Eukaryota</taxon>
        <taxon>Metazoa</taxon>
        <taxon>Ecdysozoa</taxon>
        <taxon>Arthropoda</taxon>
        <taxon>Chelicerata</taxon>
        <taxon>Arachnida</taxon>
        <taxon>Acari</taxon>
        <taxon>Parasitiformes</taxon>
        <taxon>Ixodida</taxon>
        <taxon>Ixodoidea</taxon>
        <taxon>Ixodidae</taxon>
        <taxon>Amblyomminae</taxon>
        <taxon>Amblyomma</taxon>
    </lineage>
</organism>
<keyword evidence="3" id="KW-0964">Secreted</keyword>
<dbReference type="Pfam" id="PF00079">
    <property type="entry name" value="Serpin"/>
    <property type="match status" value="1"/>
</dbReference>
<dbReference type="AlphaFoldDB" id="A0AAQ4DIW8"/>
<evidence type="ECO:0000256" key="5">
    <source>
        <dbReference type="ARBA" id="ARBA00022900"/>
    </source>
</evidence>
<comment type="similarity">
    <text evidence="2 7">Belongs to the serpin family.</text>
</comment>
<dbReference type="GO" id="GO:0005615">
    <property type="term" value="C:extracellular space"/>
    <property type="evidence" value="ECO:0007669"/>
    <property type="project" value="InterPro"/>
</dbReference>
<evidence type="ECO:0000259" key="8">
    <source>
        <dbReference type="SMART" id="SM00093"/>
    </source>
</evidence>
<sequence>MATDPLGDMVLSFSLDLYKQLVSQNDHSGNIFYSPFSISAALSMTLAGARNNTAKELSAVLHVNSDEIHNQFLKVLANLRASSDNVKLHIANRIYAEATIPDLDSYQCLIQGSYGTTIESIDFRNDYENTRHKINAWVEEVTESKITGLLPRGSLSDFTTMVLVNAIYMKGYWKSPFDPSETHRSHFYLNSKNKKEVDMMYRRQAYKMCNDEELGIAAVEVPYRGDIASMVVLLPNDVEGLSRLEELLTAPKLANLLKTLRSSIDVELYLPKFKLEQTVGLNGTLQAMGIKDLFTSKADLSAVTDRKSFAASEVIHKAFVEIDEEGTEAAAATAVTVVDGCMPRAQQVTYKFVADRPFMFLIRSHDPEVVLFIGSVREL</sequence>
<evidence type="ECO:0000256" key="4">
    <source>
        <dbReference type="ARBA" id="ARBA00022690"/>
    </source>
</evidence>
<proteinExistence type="inferred from homology"/>
<evidence type="ECO:0000256" key="1">
    <source>
        <dbReference type="ARBA" id="ARBA00004613"/>
    </source>
</evidence>
<dbReference type="GO" id="GO:0004867">
    <property type="term" value="F:serine-type endopeptidase inhibitor activity"/>
    <property type="evidence" value="ECO:0007669"/>
    <property type="project" value="UniProtKB-KW"/>
</dbReference>
<accession>A0AAQ4DIW8</accession>
<dbReference type="EMBL" id="JARKHS020030112">
    <property type="protein sequence ID" value="KAK8762408.1"/>
    <property type="molecule type" value="Genomic_DNA"/>
</dbReference>
<dbReference type="InterPro" id="IPR000215">
    <property type="entry name" value="Serpin_fam"/>
</dbReference>
<evidence type="ECO:0000313" key="10">
    <source>
        <dbReference type="Proteomes" id="UP001321473"/>
    </source>
</evidence>
<keyword evidence="4" id="KW-0646">Protease inhibitor</keyword>
<feature type="domain" description="Serpin" evidence="8">
    <location>
        <begin position="15"/>
        <end position="379"/>
    </location>
</feature>
<keyword evidence="6" id="KW-0325">Glycoprotein</keyword>
<comment type="subcellular location">
    <subcellularLocation>
        <location evidence="1">Secreted</location>
    </subcellularLocation>
</comment>
<dbReference type="Gene3D" id="2.30.39.10">
    <property type="entry name" value="Alpha-1-antitrypsin, domain 1"/>
    <property type="match status" value="1"/>
</dbReference>
<evidence type="ECO:0000256" key="7">
    <source>
        <dbReference type="RuleBase" id="RU000411"/>
    </source>
</evidence>
<dbReference type="Proteomes" id="UP001321473">
    <property type="component" value="Unassembled WGS sequence"/>
</dbReference>
<dbReference type="Gene3D" id="3.30.497.10">
    <property type="entry name" value="Antithrombin, subunit I, domain 2"/>
    <property type="match status" value="1"/>
</dbReference>
<dbReference type="PANTHER" id="PTHR11461">
    <property type="entry name" value="SERINE PROTEASE INHIBITOR, SERPIN"/>
    <property type="match status" value="1"/>
</dbReference>
<gene>
    <name evidence="9" type="ORF">V5799_026318</name>
</gene>
<reference evidence="9 10" key="1">
    <citation type="journal article" date="2023" name="Arcadia Sci">
        <title>De novo assembly of a long-read Amblyomma americanum tick genome.</title>
        <authorList>
            <person name="Chou S."/>
            <person name="Poskanzer K.E."/>
            <person name="Rollins M."/>
            <person name="Thuy-Boun P.S."/>
        </authorList>
    </citation>
    <scope>NUCLEOTIDE SEQUENCE [LARGE SCALE GENOMIC DNA]</scope>
    <source>
        <strain evidence="9">F_SG_1</strain>
        <tissue evidence="9">Salivary glands</tissue>
    </source>
</reference>
<name>A0AAQ4DIW8_AMBAM</name>
<evidence type="ECO:0000256" key="6">
    <source>
        <dbReference type="ARBA" id="ARBA00023180"/>
    </source>
</evidence>
<dbReference type="CDD" id="cd00172">
    <property type="entry name" value="serpin"/>
    <property type="match status" value="1"/>
</dbReference>
<dbReference type="InterPro" id="IPR042178">
    <property type="entry name" value="Serpin_sf_1"/>
</dbReference>
<dbReference type="InterPro" id="IPR023796">
    <property type="entry name" value="Serpin_dom"/>
</dbReference>
<evidence type="ECO:0000256" key="2">
    <source>
        <dbReference type="ARBA" id="ARBA00009500"/>
    </source>
</evidence>
<evidence type="ECO:0000256" key="3">
    <source>
        <dbReference type="ARBA" id="ARBA00022525"/>
    </source>
</evidence>
<dbReference type="InterPro" id="IPR042185">
    <property type="entry name" value="Serpin_sf_2"/>
</dbReference>
<evidence type="ECO:0000313" key="9">
    <source>
        <dbReference type="EMBL" id="KAK8762408.1"/>
    </source>
</evidence>
<comment type="caution">
    <text evidence="9">The sequence shown here is derived from an EMBL/GenBank/DDBJ whole genome shotgun (WGS) entry which is preliminary data.</text>
</comment>
<dbReference type="InterPro" id="IPR023795">
    <property type="entry name" value="Serpin_CS"/>
</dbReference>
<dbReference type="PANTHER" id="PTHR11461:SF211">
    <property type="entry name" value="GH10112P-RELATED"/>
    <property type="match status" value="1"/>
</dbReference>
<keyword evidence="10" id="KW-1185">Reference proteome</keyword>
<dbReference type="SMART" id="SM00093">
    <property type="entry name" value="SERPIN"/>
    <property type="match status" value="1"/>
</dbReference>
<dbReference type="SUPFAM" id="SSF56574">
    <property type="entry name" value="Serpins"/>
    <property type="match status" value="1"/>
</dbReference>